<dbReference type="OrthoDB" id="149585at2"/>
<comment type="caution">
    <text evidence="4">The sequence shown here is derived from an EMBL/GenBank/DDBJ whole genome shotgun (WGS) entry which is preliminary data.</text>
</comment>
<evidence type="ECO:0000313" key="4">
    <source>
        <dbReference type="EMBL" id="TSH90356.1"/>
    </source>
</evidence>
<dbReference type="RefSeq" id="WP_143950272.1">
    <property type="nucleotide sequence ID" value="NZ_BAABMB010000003.1"/>
</dbReference>
<dbReference type="GO" id="GO:0016829">
    <property type="term" value="F:lyase activity"/>
    <property type="evidence" value="ECO:0007669"/>
    <property type="project" value="UniProtKB-KW"/>
</dbReference>
<dbReference type="PANTHER" id="PTHR32022:SF10">
    <property type="entry name" value="D-GLUTAMATE CYCLASE, MITOCHONDRIAL"/>
    <property type="match status" value="1"/>
</dbReference>
<dbReference type="AlphaFoldDB" id="A0A556ABT5"/>
<keyword evidence="2 3" id="KW-0456">Lyase</keyword>
<dbReference type="InterPro" id="IPR038021">
    <property type="entry name" value="Putative_hydro-lyase"/>
</dbReference>
<evidence type="ECO:0000256" key="3">
    <source>
        <dbReference type="HAMAP-Rule" id="MF_01830"/>
    </source>
</evidence>
<comment type="similarity">
    <text evidence="1 3">Belongs to the D-glutamate cyclase family.</text>
</comment>
<organism evidence="4 5">
    <name type="scientific">Verticiella sediminum</name>
    <dbReference type="NCBI Taxonomy" id="1247510"/>
    <lineage>
        <taxon>Bacteria</taxon>
        <taxon>Pseudomonadati</taxon>
        <taxon>Pseudomonadota</taxon>
        <taxon>Betaproteobacteria</taxon>
        <taxon>Burkholderiales</taxon>
        <taxon>Alcaligenaceae</taxon>
        <taxon>Verticiella</taxon>
    </lineage>
</organism>
<dbReference type="SUPFAM" id="SSF160920">
    <property type="entry name" value="PSTPO5379-like"/>
    <property type="match status" value="1"/>
</dbReference>
<dbReference type="HAMAP" id="MF_01830">
    <property type="entry name" value="Hydro_lyase"/>
    <property type="match status" value="1"/>
</dbReference>
<proteinExistence type="inferred from homology"/>
<evidence type="ECO:0000313" key="5">
    <source>
        <dbReference type="Proteomes" id="UP000318405"/>
    </source>
</evidence>
<dbReference type="EC" id="4.2.1.-" evidence="3"/>
<accession>A0A556ABT5</accession>
<dbReference type="InterPro" id="IPR016938">
    <property type="entry name" value="UPF0317"/>
</dbReference>
<evidence type="ECO:0000256" key="2">
    <source>
        <dbReference type="ARBA" id="ARBA00023239"/>
    </source>
</evidence>
<dbReference type="PANTHER" id="PTHR32022">
    <property type="entry name" value="D-GLUTAMATE CYCLASE, MITOCHONDRIAL"/>
    <property type="match status" value="1"/>
</dbReference>
<dbReference type="EMBL" id="VLTJ01000039">
    <property type="protein sequence ID" value="TSH90356.1"/>
    <property type="molecule type" value="Genomic_DNA"/>
</dbReference>
<dbReference type="NCBIfam" id="NF003969">
    <property type="entry name" value="PRK05463.1"/>
    <property type="match status" value="1"/>
</dbReference>
<dbReference type="Gene3D" id="3.40.1640.10">
    <property type="entry name" value="PSTPO5379-like"/>
    <property type="match status" value="1"/>
</dbReference>
<dbReference type="Proteomes" id="UP000318405">
    <property type="component" value="Unassembled WGS sequence"/>
</dbReference>
<gene>
    <name evidence="4" type="ORF">FOZ76_21260</name>
</gene>
<protein>
    <recommendedName>
        <fullName evidence="3">Putative hydro-lyase FOZ76_21260</fullName>
        <ecNumber evidence="3">4.2.1.-</ecNumber>
    </recommendedName>
</protein>
<keyword evidence="5" id="KW-1185">Reference proteome</keyword>
<dbReference type="InterPro" id="IPR009906">
    <property type="entry name" value="D-Glu_cyclase"/>
</dbReference>
<dbReference type="PIRSF" id="PIRSF029755">
    <property type="entry name" value="UCP029755"/>
    <property type="match status" value="1"/>
</dbReference>
<sequence>MSSLPMLPGNPGHQARLAIRTGRYTGPTANLAPGHVQANLAILPRALAEDFLRFCQRNPKPCPLLAVSEPGDPALPTLGVDVDIRTDIPRYRVWRDGELVEEPGQIGAHWRDDLVAFLIGCSFSFEEAMLQNGLPVRHIEQGCNVPMYRTSLMTQPAGRFHGPMVVSMRPMRAADAIRAIEVTSRFPSVHGSPVHLGDPAEIGIADLARPDYGDPVEIRAGEIPVFWACGVTPQSVVAAAKPAFCITHAPGHMLVTDLINARLAV</sequence>
<reference evidence="4 5" key="1">
    <citation type="submission" date="2019-07" db="EMBL/GenBank/DDBJ databases">
        <title>Qingshengfaniella alkalisoli gen. nov., sp. nov., isolated from saline soil.</title>
        <authorList>
            <person name="Xu L."/>
            <person name="Huang X.-X."/>
            <person name="Sun J.-Q."/>
        </authorList>
    </citation>
    <scope>NUCLEOTIDE SEQUENCE [LARGE SCALE GENOMIC DNA]</scope>
    <source>
        <strain evidence="4 5">DSM 27279</strain>
    </source>
</reference>
<dbReference type="FunFam" id="3.30.2040.10:FF:000001">
    <property type="entry name" value="D-glutamate cyclase, mitochondrial"/>
    <property type="match status" value="1"/>
</dbReference>
<dbReference type="Gene3D" id="3.30.2040.10">
    <property type="entry name" value="PSTPO5379-like domain"/>
    <property type="match status" value="1"/>
</dbReference>
<evidence type="ECO:0000256" key="1">
    <source>
        <dbReference type="ARBA" id="ARBA00007896"/>
    </source>
</evidence>
<name>A0A556ABT5_9BURK</name>
<dbReference type="Pfam" id="PF07286">
    <property type="entry name" value="D-Glu_cyclase"/>
    <property type="match status" value="1"/>
</dbReference>